<gene>
    <name evidence="2" type="ORF">QO001_003269</name>
</gene>
<reference evidence="2" key="1">
    <citation type="submission" date="2023-07" db="EMBL/GenBank/DDBJ databases">
        <title>Genomic Encyclopedia of Type Strains, Phase IV (KMG-IV): sequencing the most valuable type-strain genomes for metagenomic binning, comparative biology and taxonomic classification.</title>
        <authorList>
            <person name="Goeker M."/>
        </authorList>
    </citation>
    <scope>NUCLEOTIDE SEQUENCE</scope>
    <source>
        <strain evidence="2">DSM 19569</strain>
    </source>
</reference>
<comment type="caution">
    <text evidence="2">The sequence shown here is derived from an EMBL/GenBank/DDBJ whole genome shotgun (WGS) entry which is preliminary data.</text>
</comment>
<accession>A0AAJ1WXK8</accession>
<dbReference type="AlphaFoldDB" id="A0AAJ1WXK8"/>
<evidence type="ECO:0000256" key="1">
    <source>
        <dbReference type="SAM" id="MobiDB-lite"/>
    </source>
</evidence>
<sequence length="114" mass="11753">MTESVTTEPGTTEPAATDTPAPSAWTDAATNAAARAAAELGLGGAVAGLDTEAWARLRERTAALLAAEGRPLPPDWERALARALGRADLEVLARDEADTVLAEKGEVFAPEDDA</sequence>
<dbReference type="Proteomes" id="UP001223420">
    <property type="component" value="Unassembled WGS sequence"/>
</dbReference>
<protein>
    <submittedName>
        <fullName evidence="2">Uncharacterized protein</fullName>
    </submittedName>
</protein>
<feature type="region of interest" description="Disordered" evidence="1">
    <location>
        <begin position="1"/>
        <end position="24"/>
    </location>
</feature>
<dbReference type="EMBL" id="JAUSWL010000005">
    <property type="protein sequence ID" value="MDQ0544335.1"/>
    <property type="molecule type" value="Genomic_DNA"/>
</dbReference>
<dbReference type="RefSeq" id="WP_230365389.1">
    <property type="nucleotide sequence ID" value="NZ_JAJALK010000002.1"/>
</dbReference>
<evidence type="ECO:0000313" key="3">
    <source>
        <dbReference type="Proteomes" id="UP001223420"/>
    </source>
</evidence>
<name>A0AAJ1WXK8_9HYPH</name>
<organism evidence="2 3">
    <name type="scientific">Methylobacterium brachiatum</name>
    <dbReference type="NCBI Taxonomy" id="269660"/>
    <lineage>
        <taxon>Bacteria</taxon>
        <taxon>Pseudomonadati</taxon>
        <taxon>Pseudomonadota</taxon>
        <taxon>Alphaproteobacteria</taxon>
        <taxon>Hyphomicrobiales</taxon>
        <taxon>Methylobacteriaceae</taxon>
        <taxon>Methylobacterium</taxon>
    </lineage>
</organism>
<evidence type="ECO:0000313" key="2">
    <source>
        <dbReference type="EMBL" id="MDQ0544335.1"/>
    </source>
</evidence>
<proteinExistence type="predicted"/>